<dbReference type="Proteomes" id="UP000002605">
    <property type="component" value="Chromosome 3"/>
</dbReference>
<evidence type="ECO:0000313" key="2">
    <source>
        <dbReference type="CGD" id="CAL0000163982"/>
    </source>
</evidence>
<dbReference type="EMBL" id="FM992690">
    <property type="protein sequence ID" value="CAX42719.1"/>
    <property type="molecule type" value="Genomic_DNA"/>
</dbReference>
<reference evidence="3 4" key="1">
    <citation type="journal article" date="2009" name="Genome Res.">
        <title>Comparative genomics of the fungal pathogens Candida dubliniensis and Candida albicans.</title>
        <authorList>
            <person name="Jackson A.P."/>
            <person name="Gamble J.A."/>
            <person name="Yeomans T."/>
            <person name="Moran G.P."/>
            <person name="Saunders D."/>
            <person name="Harris D."/>
            <person name="Aslett M."/>
            <person name="Barrell J.F."/>
            <person name="Butler G."/>
            <person name="Citiulo F."/>
            <person name="Coleman D.C."/>
            <person name="de Groot P.W.J."/>
            <person name="Goodwin T.J."/>
            <person name="Quail M.A."/>
            <person name="McQuillan J."/>
            <person name="Munro C.A."/>
            <person name="Pain A."/>
            <person name="Poulter R.T."/>
            <person name="Rajandream M.A."/>
            <person name="Renauld H."/>
            <person name="Spiering M.J."/>
            <person name="Tivey A."/>
            <person name="Gow N.A.R."/>
            <person name="Barrell B."/>
            <person name="Sullivan D.J."/>
            <person name="Berriman M."/>
        </authorList>
    </citation>
    <scope>NUCLEOTIDE SEQUENCE [LARGE SCALE GENOMIC DNA]</scope>
    <source>
        <strain evidence="4">CD36 / ATCC MYA-646 / CBS 7987 / NCPF 3949 / NRRL Y-17841</strain>
    </source>
</reference>
<protein>
    <submittedName>
        <fullName evidence="3">Retrotransposon tca3 polyprotein, putative</fullName>
    </submittedName>
</protein>
<gene>
    <name evidence="2" type="ordered locus">Cd36_81910</name>
    <name evidence="3" type="ORF">CD36_81910</name>
</gene>
<dbReference type="CGD" id="CAL0000163982">
    <property type="gene designation" value="Cd36_81910"/>
</dbReference>
<feature type="region of interest" description="Disordered" evidence="1">
    <location>
        <begin position="159"/>
        <end position="190"/>
    </location>
</feature>
<sequence length="211" mass="25003">MQMHKLSCLKLSPFQVRQSGILLTPYKESYRQLKQYNNGFVSVRAHVFSHLHKYFPEKIFEADWLSKPESKFWTDLDLMVGSAIFQPPASSSNIDAINVIPSAYNNNPQSYDRNNNQQSSYNRNSNYKLKTFYPKPFDKPRFDKPPYRNDQIYYQNTSNSSIKYNPRGHNPFHNNQQKGKPPYRPYKRRGYVWNKGKRSQKIYELSIDPET</sequence>
<evidence type="ECO:0000313" key="4">
    <source>
        <dbReference type="Proteomes" id="UP000002605"/>
    </source>
</evidence>
<keyword evidence="4" id="KW-1185">Reference proteome</keyword>
<accession>B9WDG4</accession>
<dbReference type="KEGG" id="cdu:CD36_81910"/>
<dbReference type="OrthoDB" id="10619742at2759"/>
<dbReference type="GeneID" id="8047073"/>
<proteinExistence type="predicted"/>
<name>B9WDG4_CANDC</name>
<evidence type="ECO:0000313" key="3">
    <source>
        <dbReference type="EMBL" id="CAX42719.1"/>
    </source>
</evidence>
<dbReference type="VEuPathDB" id="FungiDB:CD36_81910"/>
<organism evidence="3 4">
    <name type="scientific">Candida dubliniensis (strain CD36 / ATCC MYA-646 / CBS 7987 / NCPF 3949 / NRRL Y-17841)</name>
    <name type="common">Yeast</name>
    <dbReference type="NCBI Taxonomy" id="573826"/>
    <lineage>
        <taxon>Eukaryota</taxon>
        <taxon>Fungi</taxon>
        <taxon>Dikarya</taxon>
        <taxon>Ascomycota</taxon>
        <taxon>Saccharomycotina</taxon>
        <taxon>Pichiomycetes</taxon>
        <taxon>Debaryomycetaceae</taxon>
        <taxon>Candida/Lodderomyces clade</taxon>
        <taxon>Candida</taxon>
    </lineage>
</organism>
<dbReference type="RefSeq" id="XP_002419131.1">
    <property type="nucleotide sequence ID" value="XM_002419086.1"/>
</dbReference>
<evidence type="ECO:0000256" key="1">
    <source>
        <dbReference type="SAM" id="MobiDB-lite"/>
    </source>
</evidence>
<dbReference type="HOGENOM" id="CLU_1481794_0_0_1"/>
<dbReference type="AlphaFoldDB" id="B9WDG4"/>